<dbReference type="RefSeq" id="WP_152801514.1">
    <property type="nucleotide sequence ID" value="NZ_WHUF01000001.1"/>
</dbReference>
<name>A0A843S2G8_9BURK</name>
<gene>
    <name evidence="2" type="ORF">GEV01_02880</name>
</gene>
<sequence>MNDGNFAGSDKACELGCIYCGLQRPFNDEHVFPAGLGGDDRAFMLRGLVCETCNSETFSRMEAGLMRNSPEAFARIHSQPQGRKRKKSNGGPKFQPESITIFLPEGGDAEAEIRAGGQVALLPQFSLRENQVKGQGSEASELKQFATGLQTIFREDSLLLVTKTACEDGVHYDTLTYQWDGICYQEAGRSVSSKPPELCIWKDQRPNDDVPDRPHRIFRRSGGQIVLRTGDKGTDSQFLTILRRNCQQVTGAANNAGPGTSITGAPIMVQMSASFIDRERVLAKIGLNLCAHVFGGSFVRQECFDEIKLSILTGAKPIACRDHHPQHLDGQDMIARILSATPPRHHLCMLTAGPLPGGAVAIVFAIQLYGGVLTAVTLTESASFSLSGTPIFLLVDYLNHKLSVLSLGDFGVKYPMPGQPGSS</sequence>
<evidence type="ECO:0000313" key="3">
    <source>
        <dbReference type="Proteomes" id="UP000444318"/>
    </source>
</evidence>
<dbReference type="Proteomes" id="UP000444318">
    <property type="component" value="Unassembled WGS sequence"/>
</dbReference>
<comment type="caution">
    <text evidence="2">The sequence shown here is derived from an EMBL/GenBank/DDBJ whole genome shotgun (WGS) entry which is preliminary data.</text>
</comment>
<protein>
    <recommendedName>
        <fullName evidence="4">HNH endonuclease 5 domain-containing protein</fullName>
    </recommendedName>
</protein>
<keyword evidence="3" id="KW-1185">Reference proteome</keyword>
<evidence type="ECO:0008006" key="4">
    <source>
        <dbReference type="Google" id="ProtNLM"/>
    </source>
</evidence>
<organism evidence="2 3">
    <name type="scientific">Rugamonas rivuli</name>
    <dbReference type="NCBI Taxonomy" id="2743358"/>
    <lineage>
        <taxon>Bacteria</taxon>
        <taxon>Pseudomonadati</taxon>
        <taxon>Pseudomonadota</taxon>
        <taxon>Betaproteobacteria</taxon>
        <taxon>Burkholderiales</taxon>
        <taxon>Oxalobacteraceae</taxon>
        <taxon>Telluria group</taxon>
        <taxon>Rugamonas</taxon>
    </lineage>
</organism>
<reference evidence="2 3" key="1">
    <citation type="submission" date="2019-10" db="EMBL/GenBank/DDBJ databases">
        <title>Two novel species isolated from a subtropical stream in China.</title>
        <authorList>
            <person name="Lu H."/>
        </authorList>
    </citation>
    <scope>NUCLEOTIDE SEQUENCE [LARGE SCALE GENOMIC DNA]</scope>
    <source>
        <strain evidence="2 3">FT103W</strain>
    </source>
</reference>
<evidence type="ECO:0000256" key="1">
    <source>
        <dbReference type="SAM" id="MobiDB-lite"/>
    </source>
</evidence>
<dbReference type="EMBL" id="WHUF01000001">
    <property type="protein sequence ID" value="MQA18455.1"/>
    <property type="molecule type" value="Genomic_DNA"/>
</dbReference>
<proteinExistence type="predicted"/>
<feature type="region of interest" description="Disordered" evidence="1">
    <location>
        <begin position="75"/>
        <end position="97"/>
    </location>
</feature>
<evidence type="ECO:0000313" key="2">
    <source>
        <dbReference type="EMBL" id="MQA18455.1"/>
    </source>
</evidence>
<dbReference type="AlphaFoldDB" id="A0A843S2G8"/>
<accession>A0A843S2G8</accession>